<keyword evidence="5" id="KW-1185">Reference proteome</keyword>
<dbReference type="Gene3D" id="2.170.140.10">
    <property type="entry name" value="Chitin binding domain"/>
    <property type="match status" value="1"/>
</dbReference>
<dbReference type="GO" id="GO:0005576">
    <property type="term" value="C:extracellular region"/>
    <property type="evidence" value="ECO:0007669"/>
    <property type="project" value="InterPro"/>
</dbReference>
<dbReference type="SMART" id="SM00494">
    <property type="entry name" value="ChtBD2"/>
    <property type="match status" value="1"/>
</dbReference>
<proteinExistence type="predicted"/>
<evidence type="ECO:0000313" key="5">
    <source>
        <dbReference type="Proteomes" id="UP000184073"/>
    </source>
</evidence>
<evidence type="ECO:0000256" key="1">
    <source>
        <dbReference type="SAM" id="MobiDB-lite"/>
    </source>
</evidence>
<dbReference type="PROSITE" id="PS50940">
    <property type="entry name" value="CHIT_BIND_II"/>
    <property type="match status" value="1"/>
</dbReference>
<evidence type="ECO:0000313" key="4">
    <source>
        <dbReference type="EMBL" id="OJJ07577.1"/>
    </source>
</evidence>
<dbReference type="Pfam" id="PF01607">
    <property type="entry name" value="CBM_14"/>
    <property type="match status" value="1"/>
</dbReference>
<evidence type="ECO:0000259" key="3">
    <source>
        <dbReference type="PROSITE" id="PS50940"/>
    </source>
</evidence>
<name>A0A1L9Q1B5_ASPVE</name>
<accession>A0A1L9Q1B5</accession>
<feature type="compositionally biased region" description="Low complexity" evidence="1">
    <location>
        <begin position="179"/>
        <end position="188"/>
    </location>
</feature>
<feature type="region of interest" description="Disordered" evidence="1">
    <location>
        <begin position="77"/>
        <end position="222"/>
    </location>
</feature>
<feature type="signal peptide" evidence="2">
    <location>
        <begin position="1"/>
        <end position="22"/>
    </location>
</feature>
<protein>
    <recommendedName>
        <fullName evidence="3">Chitin-binding type-2 domain-containing protein</fullName>
    </recommendedName>
</protein>
<feature type="chain" id="PRO_5013154694" description="Chitin-binding type-2 domain-containing protein" evidence="2">
    <location>
        <begin position="23"/>
        <end position="222"/>
    </location>
</feature>
<dbReference type="InterPro" id="IPR036508">
    <property type="entry name" value="Chitin-bd_dom_sf"/>
</dbReference>
<reference evidence="5" key="1">
    <citation type="journal article" date="2017" name="Genome Biol.">
        <title>Comparative genomics reveals high biological diversity and specific adaptations in the industrially and medically important fungal genus Aspergillus.</title>
        <authorList>
            <person name="de Vries R.P."/>
            <person name="Riley R."/>
            <person name="Wiebenga A."/>
            <person name="Aguilar-Osorio G."/>
            <person name="Amillis S."/>
            <person name="Uchima C.A."/>
            <person name="Anderluh G."/>
            <person name="Asadollahi M."/>
            <person name="Askin M."/>
            <person name="Barry K."/>
            <person name="Battaglia E."/>
            <person name="Bayram O."/>
            <person name="Benocci T."/>
            <person name="Braus-Stromeyer S.A."/>
            <person name="Caldana C."/>
            <person name="Canovas D."/>
            <person name="Cerqueira G.C."/>
            <person name="Chen F."/>
            <person name="Chen W."/>
            <person name="Choi C."/>
            <person name="Clum A."/>
            <person name="Dos Santos R.A."/>
            <person name="Damasio A.R."/>
            <person name="Diallinas G."/>
            <person name="Emri T."/>
            <person name="Fekete E."/>
            <person name="Flipphi M."/>
            <person name="Freyberg S."/>
            <person name="Gallo A."/>
            <person name="Gournas C."/>
            <person name="Habgood R."/>
            <person name="Hainaut M."/>
            <person name="Harispe M.L."/>
            <person name="Henrissat B."/>
            <person name="Hilden K.S."/>
            <person name="Hope R."/>
            <person name="Hossain A."/>
            <person name="Karabika E."/>
            <person name="Karaffa L."/>
            <person name="Karanyi Z."/>
            <person name="Krasevec N."/>
            <person name="Kuo A."/>
            <person name="Kusch H."/>
            <person name="LaButti K."/>
            <person name="Lagendijk E.L."/>
            <person name="Lapidus A."/>
            <person name="Levasseur A."/>
            <person name="Lindquist E."/>
            <person name="Lipzen A."/>
            <person name="Logrieco A.F."/>
            <person name="MacCabe A."/>
            <person name="Maekelae M.R."/>
            <person name="Malavazi I."/>
            <person name="Melin P."/>
            <person name="Meyer V."/>
            <person name="Mielnichuk N."/>
            <person name="Miskei M."/>
            <person name="Molnar A.P."/>
            <person name="Mule G."/>
            <person name="Ngan C.Y."/>
            <person name="Orejas M."/>
            <person name="Orosz E."/>
            <person name="Ouedraogo J.P."/>
            <person name="Overkamp K.M."/>
            <person name="Park H.-S."/>
            <person name="Perrone G."/>
            <person name="Piumi F."/>
            <person name="Punt P.J."/>
            <person name="Ram A.F."/>
            <person name="Ramon A."/>
            <person name="Rauscher S."/>
            <person name="Record E."/>
            <person name="Riano-Pachon D.M."/>
            <person name="Robert V."/>
            <person name="Roehrig J."/>
            <person name="Ruller R."/>
            <person name="Salamov A."/>
            <person name="Salih N.S."/>
            <person name="Samson R.A."/>
            <person name="Sandor E."/>
            <person name="Sanguinetti M."/>
            <person name="Schuetze T."/>
            <person name="Sepcic K."/>
            <person name="Shelest E."/>
            <person name="Sherlock G."/>
            <person name="Sophianopoulou V."/>
            <person name="Squina F.M."/>
            <person name="Sun H."/>
            <person name="Susca A."/>
            <person name="Todd R.B."/>
            <person name="Tsang A."/>
            <person name="Unkles S.E."/>
            <person name="van de Wiele N."/>
            <person name="van Rossen-Uffink D."/>
            <person name="Oliveira J.V."/>
            <person name="Vesth T.C."/>
            <person name="Visser J."/>
            <person name="Yu J.-H."/>
            <person name="Zhou M."/>
            <person name="Andersen M.R."/>
            <person name="Archer D.B."/>
            <person name="Baker S.E."/>
            <person name="Benoit I."/>
            <person name="Brakhage A.A."/>
            <person name="Braus G.H."/>
            <person name="Fischer R."/>
            <person name="Frisvad J.C."/>
            <person name="Goldman G.H."/>
            <person name="Houbraken J."/>
            <person name="Oakley B."/>
            <person name="Pocsi I."/>
            <person name="Scazzocchio C."/>
            <person name="Seiboth B."/>
            <person name="vanKuyk P.A."/>
            <person name="Wortman J."/>
            <person name="Dyer P.S."/>
            <person name="Grigoriev I.V."/>
        </authorList>
    </citation>
    <scope>NUCLEOTIDE SEQUENCE [LARGE SCALE GENOMIC DNA]</scope>
    <source>
        <strain evidence="5">CBS 583.65</strain>
    </source>
</reference>
<gene>
    <name evidence="4" type="ORF">ASPVEDRAFT_76442</name>
</gene>
<dbReference type="EMBL" id="KV878137">
    <property type="protein sequence ID" value="OJJ07577.1"/>
    <property type="molecule type" value="Genomic_DNA"/>
</dbReference>
<dbReference type="GeneID" id="63731862"/>
<evidence type="ECO:0000256" key="2">
    <source>
        <dbReference type="SAM" id="SignalP"/>
    </source>
</evidence>
<feature type="domain" description="Chitin-binding type-2" evidence="3">
    <location>
        <begin position="23"/>
        <end position="79"/>
    </location>
</feature>
<dbReference type="GO" id="GO:0008061">
    <property type="term" value="F:chitin binding"/>
    <property type="evidence" value="ECO:0007669"/>
    <property type="project" value="InterPro"/>
</dbReference>
<dbReference type="InterPro" id="IPR002557">
    <property type="entry name" value="Chitin-bd_dom"/>
</dbReference>
<keyword evidence="2" id="KW-0732">Signal</keyword>
<dbReference type="Proteomes" id="UP000184073">
    <property type="component" value="Unassembled WGS sequence"/>
</dbReference>
<feature type="compositionally biased region" description="Acidic residues" evidence="1">
    <location>
        <begin position="161"/>
        <end position="178"/>
    </location>
</feature>
<dbReference type="SUPFAM" id="SSF57625">
    <property type="entry name" value="Invertebrate chitin-binding proteins"/>
    <property type="match status" value="1"/>
</dbReference>
<dbReference type="VEuPathDB" id="FungiDB:ASPVEDRAFT_76442"/>
<dbReference type="STRING" id="1036611.A0A1L9Q1B5"/>
<dbReference type="OrthoDB" id="6020543at2759"/>
<feature type="compositionally biased region" description="Basic and acidic residues" evidence="1">
    <location>
        <begin position="80"/>
        <end position="152"/>
    </location>
</feature>
<dbReference type="RefSeq" id="XP_040673339.1">
    <property type="nucleotide sequence ID" value="XM_040816351.1"/>
</dbReference>
<sequence length="222" mass="25108">MHFTSQVLTVLAASLLAATAAAAPKCHVGTTWPDPRDCHKFFECAAGSILVRKSCGPGTDYSPRLKICDYEENVPSCHRGKPDWKPHWSTDDKDKGKGKGKGKDEWPKNKYEQEKRQDLHSGWEHDDEHKHRDPYPHRPWWNEHSGDHRPPHEWPGYGDYNGEETTDETNEGTTEETTAESTGETTGETNEDTTEDTNEDTTEDTSEDTTEDTSEDTTEDTN</sequence>
<organism evidence="4 5">
    <name type="scientific">Aspergillus versicolor CBS 583.65</name>
    <dbReference type="NCBI Taxonomy" id="1036611"/>
    <lineage>
        <taxon>Eukaryota</taxon>
        <taxon>Fungi</taxon>
        <taxon>Dikarya</taxon>
        <taxon>Ascomycota</taxon>
        <taxon>Pezizomycotina</taxon>
        <taxon>Eurotiomycetes</taxon>
        <taxon>Eurotiomycetidae</taxon>
        <taxon>Eurotiales</taxon>
        <taxon>Aspergillaceae</taxon>
        <taxon>Aspergillus</taxon>
        <taxon>Aspergillus subgen. Nidulantes</taxon>
    </lineage>
</organism>
<dbReference type="AlphaFoldDB" id="A0A1L9Q1B5"/>
<feature type="compositionally biased region" description="Acidic residues" evidence="1">
    <location>
        <begin position="189"/>
        <end position="222"/>
    </location>
</feature>